<name>A0ABT4UFW9_9ACTN</name>
<proteinExistence type="predicted"/>
<dbReference type="Pfam" id="PF07690">
    <property type="entry name" value="MFS_1"/>
    <property type="match status" value="1"/>
</dbReference>
<evidence type="ECO:0000256" key="5">
    <source>
        <dbReference type="SAM" id="Phobius"/>
    </source>
</evidence>
<reference evidence="7 8" key="1">
    <citation type="submission" date="2023-01" db="EMBL/GenBank/DDBJ databases">
        <title>Draft genome sequence of Nocardiopsis sp. RSe5-2 isolated from halophytes.</title>
        <authorList>
            <person name="Duangmal K."/>
            <person name="Chantavorakit T."/>
        </authorList>
    </citation>
    <scope>NUCLEOTIDE SEQUENCE [LARGE SCALE GENOMIC DNA]</scope>
    <source>
        <strain evidence="7 8">RSe5-2</strain>
    </source>
</reference>
<feature type="transmembrane region" description="Helical" evidence="5">
    <location>
        <begin position="342"/>
        <end position="360"/>
    </location>
</feature>
<sequence>MSDSTGLSRRLVLLLAVACGVAVGNLYFPQAVTPLIAEGLGTAPESAAMAATAAQVGYTVGILLLVPLGDRLPNRPLISGLLALTGAFLLAAGLSPALPVLVAAGGLVGTATVAAQLIAPMAAGLAAEDRRGQVMGTLLSGSIGGILLARGFGGVLADHLGWRAPYLVAAAAVLLLAAVLAVALPATAPSTRRSYPSLVGASLRLLRTEPDLRRSCLYQGCVFGAFSAAWTGMALVVTGPVYRLNASTVGVMALVAGVTMVLTPAAGRWVDRRGPDAVGLVCMVGALASAGVLALGGTGGVFGLAALTGGILLLDVAMQSGMVANQSRIFALRPDARSRINTAYMTCAFLGGSTGSWLGVQAYAQVGWPGVCAVAALLCAIALGRHLLHLRGRHLLHLRRPLRRAAQTAPVSADPRE</sequence>
<dbReference type="SUPFAM" id="SSF103473">
    <property type="entry name" value="MFS general substrate transporter"/>
    <property type="match status" value="1"/>
</dbReference>
<keyword evidence="4 5" id="KW-0472">Membrane</keyword>
<feature type="transmembrane region" description="Helical" evidence="5">
    <location>
        <begin position="216"/>
        <end position="237"/>
    </location>
</feature>
<dbReference type="Gene3D" id="1.20.1250.20">
    <property type="entry name" value="MFS general substrate transporter like domains"/>
    <property type="match status" value="1"/>
</dbReference>
<evidence type="ECO:0000259" key="6">
    <source>
        <dbReference type="PROSITE" id="PS50850"/>
    </source>
</evidence>
<dbReference type="InterPro" id="IPR036259">
    <property type="entry name" value="MFS_trans_sf"/>
</dbReference>
<evidence type="ECO:0000256" key="1">
    <source>
        <dbReference type="ARBA" id="ARBA00004651"/>
    </source>
</evidence>
<evidence type="ECO:0000256" key="4">
    <source>
        <dbReference type="ARBA" id="ARBA00023136"/>
    </source>
</evidence>
<dbReference type="InterPro" id="IPR020846">
    <property type="entry name" value="MFS_dom"/>
</dbReference>
<evidence type="ECO:0000256" key="3">
    <source>
        <dbReference type="ARBA" id="ARBA00022989"/>
    </source>
</evidence>
<feature type="transmembrane region" description="Helical" evidence="5">
    <location>
        <begin position="48"/>
        <end position="69"/>
    </location>
</feature>
<feature type="transmembrane region" description="Helical" evidence="5">
    <location>
        <begin position="134"/>
        <end position="152"/>
    </location>
</feature>
<evidence type="ECO:0000313" key="8">
    <source>
        <dbReference type="Proteomes" id="UP001527866"/>
    </source>
</evidence>
<accession>A0ABT4UFW9</accession>
<dbReference type="RefSeq" id="WP_270690902.1">
    <property type="nucleotide sequence ID" value="NZ_JAQFWQ010000190.1"/>
</dbReference>
<feature type="transmembrane region" description="Helical" evidence="5">
    <location>
        <begin position="76"/>
        <end position="94"/>
    </location>
</feature>
<organism evidence="7 8">
    <name type="scientific">Nocardiopsis endophytica</name>
    <dbReference type="NCBI Taxonomy" id="3018445"/>
    <lineage>
        <taxon>Bacteria</taxon>
        <taxon>Bacillati</taxon>
        <taxon>Actinomycetota</taxon>
        <taxon>Actinomycetes</taxon>
        <taxon>Streptosporangiales</taxon>
        <taxon>Nocardiopsidaceae</taxon>
        <taxon>Nocardiopsis</taxon>
    </lineage>
</organism>
<feature type="transmembrane region" description="Helical" evidence="5">
    <location>
        <begin position="164"/>
        <end position="184"/>
    </location>
</feature>
<feature type="transmembrane region" description="Helical" evidence="5">
    <location>
        <begin position="366"/>
        <end position="388"/>
    </location>
</feature>
<feature type="transmembrane region" description="Helical" evidence="5">
    <location>
        <begin position="249"/>
        <end position="270"/>
    </location>
</feature>
<dbReference type="Proteomes" id="UP001527866">
    <property type="component" value="Unassembled WGS sequence"/>
</dbReference>
<feature type="domain" description="Major facilitator superfamily (MFS) profile" evidence="6">
    <location>
        <begin position="11"/>
        <end position="394"/>
    </location>
</feature>
<keyword evidence="8" id="KW-1185">Reference proteome</keyword>
<keyword evidence="2 5" id="KW-0812">Transmembrane</keyword>
<feature type="transmembrane region" description="Helical" evidence="5">
    <location>
        <begin position="301"/>
        <end position="321"/>
    </location>
</feature>
<dbReference type="CDD" id="cd17324">
    <property type="entry name" value="MFS_NepI_like"/>
    <property type="match status" value="1"/>
</dbReference>
<dbReference type="InterPro" id="IPR011701">
    <property type="entry name" value="MFS"/>
</dbReference>
<dbReference type="PANTHER" id="PTHR42910">
    <property type="entry name" value="TRANSPORTER SCO4007-RELATED"/>
    <property type="match status" value="1"/>
</dbReference>
<comment type="subcellular location">
    <subcellularLocation>
        <location evidence="1">Cell membrane</location>
        <topology evidence="1">Multi-pass membrane protein</topology>
    </subcellularLocation>
</comment>
<evidence type="ECO:0000256" key="2">
    <source>
        <dbReference type="ARBA" id="ARBA00022692"/>
    </source>
</evidence>
<feature type="transmembrane region" description="Helical" evidence="5">
    <location>
        <begin position="12"/>
        <end position="28"/>
    </location>
</feature>
<feature type="transmembrane region" description="Helical" evidence="5">
    <location>
        <begin position="100"/>
        <end position="122"/>
    </location>
</feature>
<gene>
    <name evidence="7" type="ORF">O4J56_31685</name>
</gene>
<dbReference type="EMBL" id="JAQFWQ010000190">
    <property type="protein sequence ID" value="MDA2815247.1"/>
    <property type="molecule type" value="Genomic_DNA"/>
</dbReference>
<keyword evidence="3 5" id="KW-1133">Transmembrane helix</keyword>
<feature type="transmembrane region" description="Helical" evidence="5">
    <location>
        <begin position="277"/>
        <end position="295"/>
    </location>
</feature>
<dbReference type="PROSITE" id="PS50850">
    <property type="entry name" value="MFS"/>
    <property type="match status" value="1"/>
</dbReference>
<protein>
    <submittedName>
        <fullName evidence="7">MFS transporter</fullName>
    </submittedName>
</protein>
<dbReference type="PANTHER" id="PTHR42910:SF1">
    <property type="entry name" value="MAJOR FACILITATOR SUPERFAMILY (MFS) PROFILE DOMAIN-CONTAINING PROTEIN"/>
    <property type="match status" value="1"/>
</dbReference>
<comment type="caution">
    <text evidence="7">The sequence shown here is derived from an EMBL/GenBank/DDBJ whole genome shotgun (WGS) entry which is preliminary data.</text>
</comment>
<evidence type="ECO:0000313" key="7">
    <source>
        <dbReference type="EMBL" id="MDA2815247.1"/>
    </source>
</evidence>